<dbReference type="RefSeq" id="WP_200464133.1">
    <property type="nucleotide sequence ID" value="NZ_JAENRR010000010.1"/>
</dbReference>
<dbReference type="SUPFAM" id="SSF81901">
    <property type="entry name" value="HCP-like"/>
    <property type="match status" value="1"/>
</dbReference>
<dbReference type="SUPFAM" id="SSF46894">
    <property type="entry name" value="C-terminal effector domain of the bipartite response regulators"/>
    <property type="match status" value="1"/>
</dbReference>
<feature type="transmembrane region" description="Helical" evidence="2">
    <location>
        <begin position="332"/>
        <end position="352"/>
    </location>
</feature>
<evidence type="ECO:0008006" key="5">
    <source>
        <dbReference type="Google" id="ProtNLM"/>
    </source>
</evidence>
<evidence type="ECO:0000313" key="4">
    <source>
        <dbReference type="Proteomes" id="UP000605676"/>
    </source>
</evidence>
<accession>A0ABS1HGW3</accession>
<keyword evidence="4" id="KW-1185">Reference proteome</keyword>
<reference evidence="3 4" key="1">
    <citation type="submission" date="2021-01" db="EMBL/GenBank/DDBJ databases">
        <title>Carboxyliciviraga sp.nov., isolated from coastal sediments.</title>
        <authorList>
            <person name="Lu D."/>
            <person name="Zhang T."/>
        </authorList>
    </citation>
    <scope>NUCLEOTIDE SEQUENCE [LARGE SCALE GENOMIC DNA]</scope>
    <source>
        <strain evidence="3 4">N1Y132</strain>
    </source>
</reference>
<proteinExistence type="predicted"/>
<feature type="repeat" description="TPR" evidence="1">
    <location>
        <begin position="100"/>
        <end position="133"/>
    </location>
</feature>
<dbReference type="InterPro" id="IPR011990">
    <property type="entry name" value="TPR-like_helical_dom_sf"/>
</dbReference>
<evidence type="ECO:0000256" key="2">
    <source>
        <dbReference type="SAM" id="Phobius"/>
    </source>
</evidence>
<evidence type="ECO:0000256" key="1">
    <source>
        <dbReference type="PROSITE-ProRule" id="PRU00339"/>
    </source>
</evidence>
<dbReference type="SMART" id="SM00028">
    <property type="entry name" value="TPR"/>
    <property type="match status" value="5"/>
</dbReference>
<sequence length="516" mass="60268">MKRILLFFSFLLVYVGVDSQTVNQQLKTASKMQESMPDSCILISQKVLTKISDTDIKDKGYAYWNLAQSYLYKHQYHTALFYALKGNELFAKSDTSRLYQDIQATIGWIYFDIGNYQYAVPYHQKALEIAQLRANLSEEVLYTNALGLNALSSNHYQRALGFFQKALFILNSSEEQNRSLLSTVQNNMGIIYIHYEDWVKAETFLHQSLENSSGVASGLLETYSLLSRVYLNTLDYEKCKAYLDKAENVSYKTSYSFSLIEYYKVRYEYERVIGNLKSAYRYQNKYIQLYKKINNRNVQGVMNYLIEVQDEKIKQDKLLIEQAQKIALNRQILVFVGITLAIIVIGILYYVFKSKAERSLLRQKLLKQELDEKEELQAELSSKLAYKNEAIETLALTMSKRNELVKKVAEDVSKSSSADVKKAWRKFEQAFNQYSDSSILSDKFIKDFKYRVQSQFPDLTNKELQLLVDIRNDLTSKELAEKYHVEVKSIEMSRYRLRKKLHLEKGVQLKDFIMKL</sequence>
<keyword evidence="2" id="KW-0472">Membrane</keyword>
<organism evidence="3 4">
    <name type="scientific">Carboxylicivirga marina</name>
    <dbReference type="NCBI Taxonomy" id="2800988"/>
    <lineage>
        <taxon>Bacteria</taxon>
        <taxon>Pseudomonadati</taxon>
        <taxon>Bacteroidota</taxon>
        <taxon>Bacteroidia</taxon>
        <taxon>Marinilabiliales</taxon>
        <taxon>Marinilabiliaceae</taxon>
        <taxon>Carboxylicivirga</taxon>
    </lineage>
</organism>
<keyword evidence="2" id="KW-1133">Transmembrane helix</keyword>
<gene>
    <name evidence="3" type="ORF">JIV24_06085</name>
</gene>
<dbReference type="Gene3D" id="1.25.40.10">
    <property type="entry name" value="Tetratricopeptide repeat domain"/>
    <property type="match status" value="2"/>
</dbReference>
<dbReference type="SUPFAM" id="SSF48452">
    <property type="entry name" value="TPR-like"/>
    <property type="match status" value="1"/>
</dbReference>
<keyword evidence="1" id="KW-0802">TPR repeat</keyword>
<dbReference type="EMBL" id="JAENRR010000010">
    <property type="protein sequence ID" value="MBK3516903.1"/>
    <property type="molecule type" value="Genomic_DNA"/>
</dbReference>
<dbReference type="Proteomes" id="UP000605676">
    <property type="component" value="Unassembled WGS sequence"/>
</dbReference>
<dbReference type="InterPro" id="IPR016032">
    <property type="entry name" value="Sig_transdc_resp-reg_C-effctor"/>
</dbReference>
<comment type="caution">
    <text evidence="3">The sequence shown here is derived from an EMBL/GenBank/DDBJ whole genome shotgun (WGS) entry which is preliminary data.</text>
</comment>
<keyword evidence="2" id="KW-0812">Transmembrane</keyword>
<dbReference type="InterPro" id="IPR019734">
    <property type="entry name" value="TPR_rpt"/>
</dbReference>
<dbReference type="PROSITE" id="PS50005">
    <property type="entry name" value="TPR"/>
    <property type="match status" value="1"/>
</dbReference>
<evidence type="ECO:0000313" key="3">
    <source>
        <dbReference type="EMBL" id="MBK3516903.1"/>
    </source>
</evidence>
<dbReference type="InterPro" id="IPR036388">
    <property type="entry name" value="WH-like_DNA-bd_sf"/>
</dbReference>
<dbReference type="Gene3D" id="1.10.10.10">
    <property type="entry name" value="Winged helix-like DNA-binding domain superfamily/Winged helix DNA-binding domain"/>
    <property type="match status" value="1"/>
</dbReference>
<name>A0ABS1HGW3_9BACT</name>
<protein>
    <recommendedName>
        <fullName evidence="5">HTH luxR-type domain-containing protein</fullName>
    </recommendedName>
</protein>